<gene>
    <name evidence="6" type="ORF">SAMN02927923_02655</name>
</gene>
<dbReference type="Pfam" id="PF03466">
    <property type="entry name" value="LysR_substrate"/>
    <property type="match status" value="1"/>
</dbReference>
<dbReference type="SUPFAM" id="SSF46785">
    <property type="entry name" value="Winged helix' DNA-binding domain"/>
    <property type="match status" value="1"/>
</dbReference>
<dbReference type="PROSITE" id="PS50931">
    <property type="entry name" value="HTH_LYSR"/>
    <property type="match status" value="1"/>
</dbReference>
<dbReference type="RefSeq" id="WP_091135208.1">
    <property type="nucleotide sequence ID" value="NZ_FMVJ01000007.1"/>
</dbReference>
<evidence type="ECO:0000256" key="4">
    <source>
        <dbReference type="ARBA" id="ARBA00023163"/>
    </source>
</evidence>
<dbReference type="EMBL" id="FMVJ01000007">
    <property type="protein sequence ID" value="SCY87894.1"/>
    <property type="molecule type" value="Genomic_DNA"/>
</dbReference>
<dbReference type="PANTHER" id="PTHR30537">
    <property type="entry name" value="HTH-TYPE TRANSCRIPTIONAL REGULATOR"/>
    <property type="match status" value="1"/>
</dbReference>
<dbReference type="InterPro" id="IPR058163">
    <property type="entry name" value="LysR-type_TF_proteobact-type"/>
</dbReference>
<dbReference type="Gene3D" id="3.40.190.10">
    <property type="entry name" value="Periplasmic binding protein-like II"/>
    <property type="match status" value="2"/>
</dbReference>
<evidence type="ECO:0000313" key="7">
    <source>
        <dbReference type="Proteomes" id="UP000199569"/>
    </source>
</evidence>
<dbReference type="AlphaFoldDB" id="A0A1G5JI96"/>
<dbReference type="PANTHER" id="PTHR30537:SF5">
    <property type="entry name" value="HTH-TYPE TRANSCRIPTIONAL ACTIVATOR TTDR-RELATED"/>
    <property type="match status" value="1"/>
</dbReference>
<evidence type="ECO:0000259" key="5">
    <source>
        <dbReference type="PROSITE" id="PS50931"/>
    </source>
</evidence>
<dbReference type="GO" id="GO:0003677">
    <property type="term" value="F:DNA binding"/>
    <property type="evidence" value="ECO:0007669"/>
    <property type="project" value="UniProtKB-KW"/>
</dbReference>
<dbReference type="InterPro" id="IPR005119">
    <property type="entry name" value="LysR_subst-bd"/>
</dbReference>
<dbReference type="FunFam" id="1.10.10.10:FF:000001">
    <property type="entry name" value="LysR family transcriptional regulator"/>
    <property type="match status" value="1"/>
</dbReference>
<dbReference type="Pfam" id="PF00126">
    <property type="entry name" value="HTH_1"/>
    <property type="match status" value="1"/>
</dbReference>
<dbReference type="OrthoDB" id="9793571at2"/>
<accession>A0A1G5JI96</accession>
<evidence type="ECO:0000256" key="2">
    <source>
        <dbReference type="ARBA" id="ARBA00023015"/>
    </source>
</evidence>
<dbReference type="PRINTS" id="PR00039">
    <property type="entry name" value="HTHLYSR"/>
</dbReference>
<dbReference type="Proteomes" id="UP000199569">
    <property type="component" value="Unassembled WGS sequence"/>
</dbReference>
<dbReference type="InterPro" id="IPR000847">
    <property type="entry name" value="LysR_HTH_N"/>
</dbReference>
<dbReference type="SUPFAM" id="SSF53850">
    <property type="entry name" value="Periplasmic binding protein-like II"/>
    <property type="match status" value="1"/>
</dbReference>
<reference evidence="6 7" key="1">
    <citation type="submission" date="2016-10" db="EMBL/GenBank/DDBJ databases">
        <authorList>
            <person name="de Groot N.N."/>
        </authorList>
    </citation>
    <scope>NUCLEOTIDE SEQUENCE [LARGE SCALE GENOMIC DNA]</scope>
    <source>
        <strain evidence="6 7">CGMCC 1.7666</strain>
    </source>
</reference>
<evidence type="ECO:0000313" key="6">
    <source>
        <dbReference type="EMBL" id="SCY87894.1"/>
    </source>
</evidence>
<keyword evidence="2" id="KW-0805">Transcription regulation</keyword>
<proteinExistence type="inferred from homology"/>
<keyword evidence="7" id="KW-1185">Reference proteome</keyword>
<protein>
    <submittedName>
        <fullName evidence="6">LysR family transcriptional regulator, glycine cleavage system transcriptional activator</fullName>
    </submittedName>
</protein>
<dbReference type="InterPro" id="IPR036388">
    <property type="entry name" value="WH-like_DNA-bd_sf"/>
</dbReference>
<keyword evidence="3" id="KW-0238">DNA-binding</keyword>
<dbReference type="InterPro" id="IPR036390">
    <property type="entry name" value="WH_DNA-bd_sf"/>
</dbReference>
<organism evidence="6 7">
    <name type="scientific">Microvirga guangxiensis</name>
    <dbReference type="NCBI Taxonomy" id="549386"/>
    <lineage>
        <taxon>Bacteria</taxon>
        <taxon>Pseudomonadati</taxon>
        <taxon>Pseudomonadota</taxon>
        <taxon>Alphaproteobacteria</taxon>
        <taxon>Hyphomicrobiales</taxon>
        <taxon>Methylobacteriaceae</taxon>
        <taxon>Microvirga</taxon>
    </lineage>
</organism>
<evidence type="ECO:0000256" key="1">
    <source>
        <dbReference type="ARBA" id="ARBA00009437"/>
    </source>
</evidence>
<dbReference type="Gene3D" id="1.10.10.10">
    <property type="entry name" value="Winged helix-like DNA-binding domain superfamily/Winged helix DNA-binding domain"/>
    <property type="match status" value="1"/>
</dbReference>
<comment type="similarity">
    <text evidence="1">Belongs to the LysR transcriptional regulatory family.</text>
</comment>
<sequence>MRRNIPLESLRIFEAAARNLSFTMAATELGLTQGAVSQRIQNLEAKLNTALFRRLPRTLALTHQGEILARAVSRGLEEFERGFEQLEHDRQGDQSVLRLTVTNSLATCWLLPRLERMTEESGSVPIMLLVDDRMLELGTEADLGLRFGSGRYPGLKSMLLSEEAAFPVCSPGFLAAHSAARSFGDPERAGEWGRLPLLVDTVAERDGSGCGWADWFSHHGFAWHGRSAAAFNYAHLALQAAVEGHGIALAPRILAADDLASGRLVRIGQGAAMPVRFAYYLVSAAELPAPERRVASWLSREMKLAQEAD</sequence>
<name>A0A1G5JI96_9HYPH</name>
<dbReference type="STRING" id="549386.SAMN02927923_02655"/>
<evidence type="ECO:0000256" key="3">
    <source>
        <dbReference type="ARBA" id="ARBA00023125"/>
    </source>
</evidence>
<dbReference type="GO" id="GO:0003700">
    <property type="term" value="F:DNA-binding transcription factor activity"/>
    <property type="evidence" value="ECO:0007669"/>
    <property type="project" value="InterPro"/>
</dbReference>
<feature type="domain" description="HTH lysR-type" evidence="5">
    <location>
        <begin position="5"/>
        <end position="62"/>
    </location>
</feature>
<keyword evidence="4" id="KW-0804">Transcription</keyword>